<reference evidence="2 3" key="1">
    <citation type="journal article" date="2015" name="Genome Announc.">
        <title>Draft Genome Sequences of Marine Isolates of Thalassomonas viridans and Thalassomonas actiniarum.</title>
        <authorList>
            <person name="Olonade I."/>
            <person name="van Zyl L.J."/>
            <person name="Trindade M."/>
        </authorList>
    </citation>
    <scope>NUCLEOTIDE SEQUENCE [LARGE SCALE GENOMIC DNA]</scope>
    <source>
        <strain evidence="2 3">A5K-106</strain>
    </source>
</reference>
<reference evidence="2 3" key="2">
    <citation type="journal article" date="2022" name="Mar. Drugs">
        <title>Bioassay-Guided Fractionation Leads to the Detection of Cholic Acid Generated by the Rare Thalassomonas sp.</title>
        <authorList>
            <person name="Pheiffer F."/>
            <person name="Schneider Y.K."/>
            <person name="Hansen E.H."/>
            <person name="Andersen J.H."/>
            <person name="Isaksson J."/>
            <person name="Busche T."/>
            <person name="R C."/>
            <person name="Kalinowski J."/>
            <person name="Zyl L.V."/>
            <person name="Trindade M."/>
        </authorList>
    </citation>
    <scope>NUCLEOTIDE SEQUENCE [LARGE SCALE GENOMIC DNA]</scope>
    <source>
        <strain evidence="2 3">A5K-106</strain>
    </source>
</reference>
<dbReference type="KEGG" id="tact:SG35_006285"/>
<dbReference type="Proteomes" id="UP000032568">
    <property type="component" value="Chromosome"/>
</dbReference>
<feature type="domain" description="ABC-type glycine betaine transport system substrate-binding" evidence="1">
    <location>
        <begin position="11"/>
        <end position="281"/>
    </location>
</feature>
<dbReference type="InterPro" id="IPR007210">
    <property type="entry name" value="ABC_Gly_betaine_transp_sub-bd"/>
</dbReference>
<gene>
    <name evidence="2" type="ORF">SG35_006285</name>
</gene>
<accession>A0AAE9YV81</accession>
<dbReference type="EMBL" id="CP059735">
    <property type="protein sequence ID" value="WDE00257.1"/>
    <property type="molecule type" value="Genomic_DNA"/>
</dbReference>
<protein>
    <submittedName>
        <fullName evidence="2">ABC transporter substrate-binding protein</fullName>
    </submittedName>
</protein>
<dbReference type="Pfam" id="PF04069">
    <property type="entry name" value="OpuAC"/>
    <property type="match status" value="1"/>
</dbReference>
<dbReference type="AlphaFoldDB" id="A0AAE9YV81"/>
<keyword evidence="3" id="KW-1185">Reference proteome</keyword>
<evidence type="ECO:0000313" key="3">
    <source>
        <dbReference type="Proteomes" id="UP000032568"/>
    </source>
</evidence>
<dbReference type="SUPFAM" id="SSF53850">
    <property type="entry name" value="Periplasmic binding protein-like II"/>
    <property type="match status" value="1"/>
</dbReference>
<dbReference type="CDD" id="cd13643">
    <property type="entry name" value="PBP2_BCP_2"/>
    <property type="match status" value="1"/>
</dbReference>
<dbReference type="GO" id="GO:0022857">
    <property type="term" value="F:transmembrane transporter activity"/>
    <property type="evidence" value="ECO:0007669"/>
    <property type="project" value="InterPro"/>
</dbReference>
<evidence type="ECO:0000313" key="2">
    <source>
        <dbReference type="EMBL" id="WDE00257.1"/>
    </source>
</evidence>
<sequence length="304" mass="35031">MAAPEDKGALPVVIALNNWTSQRVLSHVIGSVIEKQGIDIRYQEVSVADQWGALSQNIIDLQLEVWQETMSEEFASFVNRGLILDLGPHQAQGREEWWYPDYVEKLCPGLPGWQALRDCFPLFSHQDSQGKGVLYAGPWDRYIGPRIRALKLNFIIKRFDNDHAIWRMLRGAMKQQRPIVIYNWTPNWTDSRLSGKFIDFPPFHRDCHTEESWGRNPGMLMDCGAPAAGWIKKVASRRLKQFYPCLYQALGGVNFTTEMISDASALVVVDKLSEHEAANRWRTLYARQWQTWFDLACFKEKQGL</sequence>
<name>A0AAE9YV81_9GAMM</name>
<dbReference type="GO" id="GO:0043190">
    <property type="term" value="C:ATP-binding cassette (ABC) transporter complex"/>
    <property type="evidence" value="ECO:0007669"/>
    <property type="project" value="InterPro"/>
</dbReference>
<dbReference type="Gene3D" id="3.40.190.100">
    <property type="entry name" value="Glycine betaine-binding periplasmic protein, domain 2"/>
    <property type="match status" value="1"/>
</dbReference>
<organism evidence="2 3">
    <name type="scientific">Thalassomonas actiniarum</name>
    <dbReference type="NCBI Taxonomy" id="485447"/>
    <lineage>
        <taxon>Bacteria</taxon>
        <taxon>Pseudomonadati</taxon>
        <taxon>Pseudomonadota</taxon>
        <taxon>Gammaproteobacteria</taxon>
        <taxon>Alteromonadales</taxon>
        <taxon>Colwelliaceae</taxon>
        <taxon>Thalassomonas</taxon>
    </lineage>
</organism>
<proteinExistence type="predicted"/>
<evidence type="ECO:0000259" key="1">
    <source>
        <dbReference type="Pfam" id="PF04069"/>
    </source>
</evidence>
<dbReference type="Gene3D" id="3.40.190.10">
    <property type="entry name" value="Periplasmic binding protein-like II"/>
    <property type="match status" value="1"/>
</dbReference>